<keyword evidence="2" id="KW-1185">Reference proteome</keyword>
<proteinExistence type="predicted"/>
<reference evidence="2" key="1">
    <citation type="journal article" date="2019" name="Int. J. Syst. Evol. Microbiol.">
        <title>The Global Catalogue of Microorganisms (GCM) 10K type strain sequencing project: providing services to taxonomists for standard genome sequencing and annotation.</title>
        <authorList>
            <consortium name="The Broad Institute Genomics Platform"/>
            <consortium name="The Broad Institute Genome Sequencing Center for Infectious Disease"/>
            <person name="Wu L."/>
            <person name="Ma J."/>
        </authorList>
    </citation>
    <scope>NUCLEOTIDE SEQUENCE [LARGE SCALE GENOMIC DNA]</scope>
    <source>
        <strain evidence="2">CECT 8979</strain>
    </source>
</reference>
<name>A0ABV8ACU0_9FLAO</name>
<dbReference type="Proteomes" id="UP001595812">
    <property type="component" value="Unassembled WGS sequence"/>
</dbReference>
<evidence type="ECO:0008006" key="3">
    <source>
        <dbReference type="Google" id="ProtNLM"/>
    </source>
</evidence>
<dbReference type="EMBL" id="JBHSAT010000001">
    <property type="protein sequence ID" value="MFC3875693.1"/>
    <property type="molecule type" value="Genomic_DNA"/>
</dbReference>
<dbReference type="RefSeq" id="WP_386095915.1">
    <property type="nucleotide sequence ID" value="NZ_JBHSAT010000001.1"/>
</dbReference>
<evidence type="ECO:0000313" key="2">
    <source>
        <dbReference type="Proteomes" id="UP001595812"/>
    </source>
</evidence>
<accession>A0ABV8ACU0</accession>
<sequence length="145" mass="16881">MLLNTTHHEKDQKQIIADIVGKPYSLVQKLRMNGVGSKRMIVSEVSPNMNMILNVVSDINYASIELRPKGILVRITKGHKNFTWVIPFYQLVLYKVNGASIHAQGKFIHFANNKTFRENKRFFDRLLAEKVKYDEQYEMPTALWI</sequence>
<organism evidence="1 2">
    <name type="scientific">Winogradskyella maritima</name>
    <dbReference type="NCBI Taxonomy" id="1517766"/>
    <lineage>
        <taxon>Bacteria</taxon>
        <taxon>Pseudomonadati</taxon>
        <taxon>Bacteroidota</taxon>
        <taxon>Flavobacteriia</taxon>
        <taxon>Flavobacteriales</taxon>
        <taxon>Flavobacteriaceae</taxon>
        <taxon>Winogradskyella</taxon>
    </lineage>
</organism>
<evidence type="ECO:0000313" key="1">
    <source>
        <dbReference type="EMBL" id="MFC3875693.1"/>
    </source>
</evidence>
<gene>
    <name evidence="1" type="ORF">ACFOSX_00480</name>
</gene>
<protein>
    <recommendedName>
        <fullName evidence="3">Arginyl-tRNA synthetase</fullName>
    </recommendedName>
</protein>
<comment type="caution">
    <text evidence="1">The sequence shown here is derived from an EMBL/GenBank/DDBJ whole genome shotgun (WGS) entry which is preliminary data.</text>
</comment>